<organism evidence="1 2">
    <name type="scientific">Laribacter hongkongensis</name>
    <dbReference type="NCBI Taxonomy" id="168471"/>
    <lineage>
        <taxon>Bacteria</taxon>
        <taxon>Pseudomonadati</taxon>
        <taxon>Pseudomonadota</taxon>
        <taxon>Betaproteobacteria</taxon>
        <taxon>Neisseriales</taxon>
        <taxon>Aquaspirillaceae</taxon>
        <taxon>Laribacter</taxon>
    </lineage>
</organism>
<evidence type="ECO:0000313" key="2">
    <source>
        <dbReference type="Proteomes" id="UP001200247"/>
    </source>
</evidence>
<comment type="caution">
    <text evidence="1">The sequence shown here is derived from an EMBL/GenBank/DDBJ whole genome shotgun (WGS) entry which is preliminary data.</text>
</comment>
<reference evidence="1 2" key="1">
    <citation type="submission" date="2021-10" db="EMBL/GenBank/DDBJ databases">
        <title>Whole-genome sequencing analysis of Laribacter hongkongensis: virulence gene profiles, carbohydrate-active enzyme prediction, and antimicrobial resistance characterization.</title>
        <authorList>
            <person name="Yuan P."/>
            <person name="Zhan Y."/>
            <person name="Chen D."/>
        </authorList>
    </citation>
    <scope>NUCLEOTIDE SEQUENCE [LARGE SCALE GENOMIC DNA]</scope>
    <source>
        <strain evidence="1 2">W67</strain>
    </source>
</reference>
<proteinExistence type="predicted"/>
<feature type="non-terminal residue" evidence="1">
    <location>
        <position position="1"/>
    </location>
</feature>
<dbReference type="Proteomes" id="UP001200247">
    <property type="component" value="Unassembled WGS sequence"/>
</dbReference>
<protein>
    <submittedName>
        <fullName evidence="1">Uncharacterized protein</fullName>
    </submittedName>
</protein>
<dbReference type="EMBL" id="JAJAXM010000055">
    <property type="protein sequence ID" value="MCG9027368.1"/>
    <property type="molecule type" value="Genomic_DNA"/>
</dbReference>
<name>A0ABD4SVU9_9NEIS</name>
<evidence type="ECO:0000313" key="1">
    <source>
        <dbReference type="EMBL" id="MCG9027368.1"/>
    </source>
</evidence>
<gene>
    <name evidence="1" type="ORF">LH440_15995</name>
</gene>
<sequence length="77" mass="8314">VGHGLAVDRVVGIEEILAVKAFLLQTPSNKALQHMALCPSPQLSPQSRQNAAKSGPVRADCIPARFLLNPYPFPDHD</sequence>
<dbReference type="AlphaFoldDB" id="A0ABD4SVU9"/>
<dbReference type="RefSeq" id="WP_239894652.1">
    <property type="nucleotide sequence ID" value="NZ_JAJAXM010000055.1"/>
</dbReference>
<accession>A0ABD4SVU9</accession>